<sequence>MRNQTISYTFAIKRLRIMRRDIFQAIADPVRREIITLLAKEEMTVNAISDKFDISRQAISKHIKILEECGIISIHQKGRKRYCLIKPKSLIPAFMWIEQYKKLWEEKLDSFENYLNELQSKKQ</sequence>
<dbReference type="InterPro" id="IPR001845">
    <property type="entry name" value="HTH_ArsR_DNA-bd_dom"/>
</dbReference>
<evidence type="ECO:0000313" key="3">
    <source>
        <dbReference type="Proteomes" id="UP000237640"/>
    </source>
</evidence>
<evidence type="ECO:0000313" key="2">
    <source>
        <dbReference type="EMBL" id="PRX57392.1"/>
    </source>
</evidence>
<organism evidence="2 3">
    <name type="scientific">Flagellimonas meridianipacifica</name>
    <dbReference type="NCBI Taxonomy" id="1080225"/>
    <lineage>
        <taxon>Bacteria</taxon>
        <taxon>Pseudomonadati</taxon>
        <taxon>Bacteroidota</taxon>
        <taxon>Flavobacteriia</taxon>
        <taxon>Flavobacteriales</taxon>
        <taxon>Flavobacteriaceae</taxon>
        <taxon>Flagellimonas</taxon>
    </lineage>
</organism>
<reference evidence="2 3" key="1">
    <citation type="submission" date="2018-03" db="EMBL/GenBank/DDBJ databases">
        <title>Genomic Encyclopedia of Archaeal and Bacterial Type Strains, Phase II (KMG-II): from individual species to whole genera.</title>
        <authorList>
            <person name="Goeker M."/>
        </authorList>
    </citation>
    <scope>NUCLEOTIDE SEQUENCE [LARGE SCALE GENOMIC DNA]</scope>
    <source>
        <strain evidence="2 3">DSM 25027</strain>
    </source>
</reference>
<dbReference type="PANTHER" id="PTHR38600">
    <property type="entry name" value="TRANSCRIPTIONAL REGULATORY PROTEIN"/>
    <property type="match status" value="1"/>
</dbReference>
<dbReference type="EMBL" id="PVYX01000001">
    <property type="protein sequence ID" value="PRX57392.1"/>
    <property type="molecule type" value="Genomic_DNA"/>
</dbReference>
<dbReference type="Proteomes" id="UP000237640">
    <property type="component" value="Unassembled WGS sequence"/>
</dbReference>
<evidence type="ECO:0000259" key="1">
    <source>
        <dbReference type="PROSITE" id="PS50987"/>
    </source>
</evidence>
<dbReference type="SMART" id="SM00418">
    <property type="entry name" value="HTH_ARSR"/>
    <property type="match status" value="1"/>
</dbReference>
<protein>
    <submittedName>
        <fullName evidence="2">DNA-binding transcriptional ArsR family regulator</fullName>
    </submittedName>
</protein>
<dbReference type="PANTHER" id="PTHR38600:SF2">
    <property type="entry name" value="SLL0088 PROTEIN"/>
    <property type="match status" value="1"/>
</dbReference>
<dbReference type="InterPro" id="IPR036388">
    <property type="entry name" value="WH-like_DNA-bd_sf"/>
</dbReference>
<dbReference type="Pfam" id="PF12840">
    <property type="entry name" value="HTH_20"/>
    <property type="match status" value="1"/>
</dbReference>
<dbReference type="InterPro" id="IPR036390">
    <property type="entry name" value="WH_DNA-bd_sf"/>
</dbReference>
<keyword evidence="3" id="KW-1185">Reference proteome</keyword>
<dbReference type="CDD" id="cd00090">
    <property type="entry name" value="HTH_ARSR"/>
    <property type="match status" value="1"/>
</dbReference>
<dbReference type="PRINTS" id="PR00778">
    <property type="entry name" value="HTHARSR"/>
</dbReference>
<feature type="domain" description="HTH arsR-type" evidence="1">
    <location>
        <begin position="11"/>
        <end position="105"/>
    </location>
</feature>
<name>A0A2T0MIH7_9FLAO</name>
<dbReference type="Gene3D" id="1.10.10.10">
    <property type="entry name" value="Winged helix-like DNA-binding domain superfamily/Winged helix DNA-binding domain"/>
    <property type="match status" value="1"/>
</dbReference>
<dbReference type="SUPFAM" id="SSF46785">
    <property type="entry name" value="Winged helix' DNA-binding domain"/>
    <property type="match status" value="1"/>
</dbReference>
<keyword evidence="2" id="KW-0238">DNA-binding</keyword>
<gene>
    <name evidence="2" type="ORF">CLV81_1396</name>
</gene>
<dbReference type="GO" id="GO:0003677">
    <property type="term" value="F:DNA binding"/>
    <property type="evidence" value="ECO:0007669"/>
    <property type="project" value="UniProtKB-KW"/>
</dbReference>
<proteinExistence type="predicted"/>
<dbReference type="NCBIfam" id="NF033788">
    <property type="entry name" value="HTH_metalloreg"/>
    <property type="match status" value="1"/>
</dbReference>
<comment type="caution">
    <text evidence="2">The sequence shown here is derived from an EMBL/GenBank/DDBJ whole genome shotgun (WGS) entry which is preliminary data.</text>
</comment>
<dbReference type="GO" id="GO:0003700">
    <property type="term" value="F:DNA-binding transcription factor activity"/>
    <property type="evidence" value="ECO:0007669"/>
    <property type="project" value="InterPro"/>
</dbReference>
<dbReference type="InterPro" id="IPR011991">
    <property type="entry name" value="ArsR-like_HTH"/>
</dbReference>
<accession>A0A2T0MIH7</accession>
<dbReference type="PROSITE" id="PS50987">
    <property type="entry name" value="HTH_ARSR_2"/>
    <property type="match status" value="1"/>
</dbReference>
<dbReference type="AlphaFoldDB" id="A0A2T0MIH7"/>